<evidence type="ECO:0000256" key="7">
    <source>
        <dbReference type="ARBA" id="ARBA00022840"/>
    </source>
</evidence>
<keyword evidence="12" id="KW-1185">Reference proteome</keyword>
<accession>A0A0A0BSW1</accession>
<organism evidence="11 12">
    <name type="scientific">Cellulomonas carbonis T26</name>
    <dbReference type="NCBI Taxonomy" id="947969"/>
    <lineage>
        <taxon>Bacteria</taxon>
        <taxon>Bacillati</taxon>
        <taxon>Actinomycetota</taxon>
        <taxon>Actinomycetes</taxon>
        <taxon>Micrococcales</taxon>
        <taxon>Cellulomonadaceae</taxon>
        <taxon>Cellulomonas</taxon>
    </lineage>
</organism>
<dbReference type="EMBL" id="AXCY01000019">
    <property type="protein sequence ID" value="KGM11538.1"/>
    <property type="molecule type" value="Genomic_DNA"/>
</dbReference>
<feature type="transmembrane region" description="Helical" evidence="9">
    <location>
        <begin position="73"/>
        <end position="89"/>
    </location>
</feature>
<evidence type="ECO:0000256" key="8">
    <source>
        <dbReference type="ARBA" id="ARBA00023012"/>
    </source>
</evidence>
<feature type="transmembrane region" description="Helical" evidence="9">
    <location>
        <begin position="118"/>
        <end position="137"/>
    </location>
</feature>
<keyword evidence="9" id="KW-1133">Transmembrane helix</keyword>
<dbReference type="Proteomes" id="UP000029839">
    <property type="component" value="Unassembled WGS sequence"/>
</dbReference>
<dbReference type="GO" id="GO:0005524">
    <property type="term" value="F:ATP binding"/>
    <property type="evidence" value="ECO:0007669"/>
    <property type="project" value="UniProtKB-KW"/>
</dbReference>
<dbReference type="InterPro" id="IPR011712">
    <property type="entry name" value="Sig_transdc_His_kin_sub3_dim/P"/>
</dbReference>
<proteinExistence type="predicted"/>
<evidence type="ECO:0000313" key="11">
    <source>
        <dbReference type="EMBL" id="KGM11538.1"/>
    </source>
</evidence>
<keyword evidence="6 11" id="KW-0418">Kinase</keyword>
<dbReference type="Pfam" id="PF07730">
    <property type="entry name" value="HisKA_3"/>
    <property type="match status" value="1"/>
</dbReference>
<feature type="transmembrane region" description="Helical" evidence="9">
    <location>
        <begin position="157"/>
        <end position="175"/>
    </location>
</feature>
<dbReference type="Gene3D" id="3.30.565.10">
    <property type="entry name" value="Histidine kinase-like ATPase, C-terminal domain"/>
    <property type="match status" value="1"/>
</dbReference>
<evidence type="ECO:0000256" key="3">
    <source>
        <dbReference type="ARBA" id="ARBA00022553"/>
    </source>
</evidence>
<dbReference type="SUPFAM" id="SSF55874">
    <property type="entry name" value="ATPase domain of HSP90 chaperone/DNA topoisomerase II/histidine kinase"/>
    <property type="match status" value="1"/>
</dbReference>
<keyword evidence="8" id="KW-0902">Two-component regulatory system</keyword>
<evidence type="ECO:0000256" key="2">
    <source>
        <dbReference type="ARBA" id="ARBA00012438"/>
    </source>
</evidence>
<dbReference type="InterPro" id="IPR050482">
    <property type="entry name" value="Sensor_HK_TwoCompSys"/>
</dbReference>
<dbReference type="InterPro" id="IPR036890">
    <property type="entry name" value="HATPase_C_sf"/>
</dbReference>
<dbReference type="PANTHER" id="PTHR24421:SF10">
    <property type="entry name" value="NITRATE_NITRITE SENSOR PROTEIN NARQ"/>
    <property type="match status" value="1"/>
</dbReference>
<dbReference type="AlphaFoldDB" id="A0A0A0BSW1"/>
<gene>
    <name evidence="11" type="ORF">N868_17260</name>
</gene>
<evidence type="ECO:0000256" key="1">
    <source>
        <dbReference type="ARBA" id="ARBA00000085"/>
    </source>
</evidence>
<sequence length="424" mass="43991">MSRRAWVLPGVLASLLAVLFVTTPADIWVLEDPSSGTYGISWSAAMTPWVAAVVLARVSLVVGVLLSAVRPGLATLLGLWPFGLVVVIGWFDWGWWLGLVMIAVVAATHGRRMALAPLLAALAVATVYCLTFVPAMLPVGPVTSGTGPRPEAEVLTVYLGMTVAAVAIAWAIGAGNRSRRRTAEAAVASRRALESESVTAERARIARDLHDVVAHHISLVAVRAESAPYTHPTLGEDARRVLADIATDARGALNELRQVLVVLQRSEGDGAARAPQPGADDVATLVEQARSAGQDVRFTRSGDGAVPPTVGYALFRAAQEALTNARRHAPGSPVTLDLSAHGALARLRCTNPVAADDDVAPGRGLLGMRERVESVGGVLTVTSRGGVFGVDVVVPTRVGAAPLTEVPRAVGPARVAPATPGGGA</sequence>
<dbReference type="PANTHER" id="PTHR24421">
    <property type="entry name" value="NITRATE/NITRITE SENSOR PROTEIN NARX-RELATED"/>
    <property type="match status" value="1"/>
</dbReference>
<evidence type="ECO:0000256" key="5">
    <source>
        <dbReference type="ARBA" id="ARBA00022741"/>
    </source>
</evidence>
<protein>
    <recommendedName>
        <fullName evidence="2">histidine kinase</fullName>
        <ecNumber evidence="2">2.7.13.3</ecNumber>
    </recommendedName>
</protein>
<evidence type="ECO:0000259" key="10">
    <source>
        <dbReference type="Pfam" id="PF07730"/>
    </source>
</evidence>
<keyword evidence="9" id="KW-0812">Transmembrane</keyword>
<comment type="caution">
    <text evidence="11">The sequence shown here is derived from an EMBL/GenBank/DDBJ whole genome shotgun (WGS) entry which is preliminary data.</text>
</comment>
<keyword evidence="9" id="KW-0472">Membrane</keyword>
<dbReference type="GO" id="GO:0000155">
    <property type="term" value="F:phosphorelay sensor kinase activity"/>
    <property type="evidence" value="ECO:0007669"/>
    <property type="project" value="InterPro"/>
</dbReference>
<dbReference type="Gene3D" id="1.20.5.1930">
    <property type="match status" value="1"/>
</dbReference>
<evidence type="ECO:0000256" key="4">
    <source>
        <dbReference type="ARBA" id="ARBA00022679"/>
    </source>
</evidence>
<dbReference type="GO" id="GO:0046983">
    <property type="term" value="F:protein dimerization activity"/>
    <property type="evidence" value="ECO:0007669"/>
    <property type="project" value="InterPro"/>
</dbReference>
<keyword evidence="3" id="KW-0597">Phosphoprotein</keyword>
<dbReference type="RefSeq" id="WP_052426036.1">
    <property type="nucleotide sequence ID" value="NZ_AXCY01000019.1"/>
</dbReference>
<evidence type="ECO:0000256" key="9">
    <source>
        <dbReference type="SAM" id="Phobius"/>
    </source>
</evidence>
<feature type="transmembrane region" description="Helical" evidence="9">
    <location>
        <begin position="49"/>
        <end position="66"/>
    </location>
</feature>
<keyword evidence="4" id="KW-0808">Transferase</keyword>
<feature type="domain" description="Signal transduction histidine kinase subgroup 3 dimerisation and phosphoacceptor" evidence="10">
    <location>
        <begin position="201"/>
        <end position="265"/>
    </location>
</feature>
<evidence type="ECO:0000313" key="12">
    <source>
        <dbReference type="Proteomes" id="UP000029839"/>
    </source>
</evidence>
<name>A0A0A0BSW1_9CELL</name>
<comment type="catalytic activity">
    <reaction evidence="1">
        <text>ATP + protein L-histidine = ADP + protein N-phospho-L-histidine.</text>
        <dbReference type="EC" id="2.7.13.3"/>
    </reaction>
</comment>
<evidence type="ECO:0000256" key="6">
    <source>
        <dbReference type="ARBA" id="ARBA00022777"/>
    </source>
</evidence>
<keyword evidence="5" id="KW-0547">Nucleotide-binding</keyword>
<dbReference type="CDD" id="cd16917">
    <property type="entry name" value="HATPase_UhpB-NarQ-NarX-like"/>
    <property type="match status" value="1"/>
</dbReference>
<feature type="transmembrane region" description="Helical" evidence="9">
    <location>
        <begin position="95"/>
        <end position="111"/>
    </location>
</feature>
<dbReference type="EC" id="2.7.13.3" evidence="2"/>
<keyword evidence="7" id="KW-0067">ATP-binding</keyword>
<reference evidence="11 12" key="2">
    <citation type="journal article" date="2015" name="Stand. Genomic Sci.">
        <title>Draft genome sequence of Cellulomonas carbonis T26(T) and comparative analysis of six Cellulomonas genomes.</title>
        <authorList>
            <person name="Zhuang W."/>
            <person name="Zhang S."/>
            <person name="Xia X."/>
            <person name="Wang G."/>
        </authorList>
    </citation>
    <scope>NUCLEOTIDE SEQUENCE [LARGE SCALE GENOMIC DNA]</scope>
    <source>
        <strain evidence="11 12">T26</strain>
    </source>
</reference>
<reference evidence="11 12" key="1">
    <citation type="submission" date="2013-08" db="EMBL/GenBank/DDBJ databases">
        <title>Genome sequencing of Cellulomonas carbonis T26.</title>
        <authorList>
            <person name="Chen F."/>
            <person name="Li Y."/>
            <person name="Wang G."/>
        </authorList>
    </citation>
    <scope>NUCLEOTIDE SEQUENCE [LARGE SCALE GENOMIC DNA]</scope>
    <source>
        <strain evidence="11 12">T26</strain>
    </source>
</reference>
<dbReference type="GO" id="GO:0016020">
    <property type="term" value="C:membrane"/>
    <property type="evidence" value="ECO:0007669"/>
    <property type="project" value="InterPro"/>
</dbReference>
<dbReference type="OrthoDB" id="227596at2"/>